<dbReference type="RefSeq" id="WP_092894284.1">
    <property type="nucleotide sequence ID" value="NZ_FOKK01000001.1"/>
</dbReference>
<name>A0A1I0VH57_9BACT</name>
<evidence type="ECO:0000313" key="1">
    <source>
        <dbReference type="EMBL" id="SFA75363.1"/>
    </source>
</evidence>
<dbReference type="STRING" id="237018.SAMN04489723_101178"/>
<accession>A0A1I0VH57</accession>
<dbReference type="OrthoDB" id="1488184at2"/>
<reference evidence="1 2" key="1">
    <citation type="submission" date="2016-10" db="EMBL/GenBank/DDBJ databases">
        <authorList>
            <person name="de Groot N.N."/>
        </authorList>
    </citation>
    <scope>NUCLEOTIDE SEQUENCE [LARGE SCALE GENOMIC DNA]</scope>
    <source>
        <strain evidence="1 2">DSM 23399</strain>
    </source>
</reference>
<sequence length="520" mass="59618">MGSHLIQTQVIEAEFRDKHSALEGQKLLQDRYNNVLIPVLEQVLDEYDPISKSLRIDKLELDLGRIPADLPKDLMRDRLRDALENQLRKFYVEQGFHFSPSSKTPLTKSPNLTSPTKNSTNWELLEYFLNFGRFPWWAPTTDNPSVPELLKSVFKTEKSLLHSWLEKKTLTYSMAQRLAAILAEKQFESIIRLMFPASFHQVGNVEFILNHLTHLGKTELHFRLKSLVLYSHFGKSSDFSTHLEQGLNLVFTTDPKLAQEASLFIYELAFILNQDRLVKGQSLRVDPKNLTALRKDPKVASLIQGNEFWKAIVKELHASKDQLQDLSTFAELLKKQERTERMEQNELLSKAPELDETIIITNAGLVLTAAFLPRFFKNLGLVKSGKFISDQAQSKAVFLLQAILGSDEAFDESDLTLNKLLCGLLPAAALEPIPKINKSERQEIELLLESMATQWTALKSNSGKMIAEGFFPREGALRRVQKGYQLQIQRLPFDILLDRLPWTIGMIKLPWMEELIYVEW</sequence>
<keyword evidence="2" id="KW-1185">Reference proteome</keyword>
<dbReference type="Proteomes" id="UP000198790">
    <property type="component" value="Unassembled WGS sequence"/>
</dbReference>
<dbReference type="AlphaFoldDB" id="A0A1I0VH57"/>
<proteinExistence type="predicted"/>
<dbReference type="Pfam" id="PF19268">
    <property type="entry name" value="CIS_TMP"/>
    <property type="match status" value="1"/>
</dbReference>
<protein>
    <submittedName>
        <fullName evidence="1">Uncharacterized protein</fullName>
    </submittedName>
</protein>
<dbReference type="InterPro" id="IPR045538">
    <property type="entry name" value="CIS_TMP"/>
</dbReference>
<organism evidence="1 2">
    <name type="scientific">Algoriphagus aquimarinus</name>
    <dbReference type="NCBI Taxonomy" id="237018"/>
    <lineage>
        <taxon>Bacteria</taxon>
        <taxon>Pseudomonadati</taxon>
        <taxon>Bacteroidota</taxon>
        <taxon>Cytophagia</taxon>
        <taxon>Cytophagales</taxon>
        <taxon>Cyclobacteriaceae</taxon>
        <taxon>Algoriphagus</taxon>
    </lineage>
</organism>
<dbReference type="EMBL" id="FOKK01000001">
    <property type="protein sequence ID" value="SFA75363.1"/>
    <property type="molecule type" value="Genomic_DNA"/>
</dbReference>
<evidence type="ECO:0000313" key="2">
    <source>
        <dbReference type="Proteomes" id="UP000198790"/>
    </source>
</evidence>
<gene>
    <name evidence="1" type="ORF">SAMN04489723_101178</name>
</gene>